<evidence type="ECO:0000313" key="8">
    <source>
        <dbReference type="Proteomes" id="UP001445076"/>
    </source>
</evidence>
<keyword evidence="4" id="KW-0732">Signal</keyword>
<dbReference type="InterPro" id="IPR001304">
    <property type="entry name" value="C-type_lectin-like"/>
</dbReference>
<dbReference type="EMBL" id="JARKIK010000049">
    <property type="protein sequence ID" value="KAK8734803.1"/>
    <property type="molecule type" value="Genomic_DNA"/>
</dbReference>
<dbReference type="CDD" id="cd00037">
    <property type="entry name" value="CLECT"/>
    <property type="match status" value="1"/>
</dbReference>
<dbReference type="PROSITE" id="PS01209">
    <property type="entry name" value="LDLRA_1"/>
    <property type="match status" value="1"/>
</dbReference>
<feature type="chain" id="PRO_5043844524" evidence="4">
    <location>
        <begin position="23"/>
        <end position="313"/>
    </location>
</feature>
<organism evidence="7 8">
    <name type="scientific">Cherax quadricarinatus</name>
    <name type="common">Australian red claw crayfish</name>
    <dbReference type="NCBI Taxonomy" id="27406"/>
    <lineage>
        <taxon>Eukaryota</taxon>
        <taxon>Metazoa</taxon>
        <taxon>Ecdysozoa</taxon>
        <taxon>Arthropoda</taxon>
        <taxon>Crustacea</taxon>
        <taxon>Multicrustacea</taxon>
        <taxon>Malacostraca</taxon>
        <taxon>Eumalacostraca</taxon>
        <taxon>Eucarida</taxon>
        <taxon>Decapoda</taxon>
        <taxon>Pleocyemata</taxon>
        <taxon>Astacidea</taxon>
        <taxon>Parastacoidea</taxon>
        <taxon>Parastacidae</taxon>
        <taxon>Cherax</taxon>
    </lineage>
</organism>
<dbReference type="CDD" id="cd00112">
    <property type="entry name" value="LDLa"/>
    <property type="match status" value="1"/>
</dbReference>
<dbReference type="InterPro" id="IPR000571">
    <property type="entry name" value="Znf_CCCH"/>
</dbReference>
<evidence type="ECO:0000256" key="2">
    <source>
        <dbReference type="PROSITE-ProRule" id="PRU00124"/>
    </source>
</evidence>
<evidence type="ECO:0000259" key="6">
    <source>
        <dbReference type="PROSITE" id="PS50103"/>
    </source>
</evidence>
<name>A0AAW0WRD9_CHEQU</name>
<dbReference type="Proteomes" id="UP001445076">
    <property type="component" value="Unassembled WGS sequence"/>
</dbReference>
<keyword evidence="1" id="KW-1015">Disulfide bond</keyword>
<accession>A0AAW0WRD9</accession>
<dbReference type="InterPro" id="IPR023415">
    <property type="entry name" value="LDLR_class-A_CS"/>
</dbReference>
<gene>
    <name evidence="7" type="ORF">OTU49_005659</name>
</gene>
<dbReference type="Gene3D" id="3.10.100.10">
    <property type="entry name" value="Mannose-Binding Protein A, subunit A"/>
    <property type="match status" value="1"/>
</dbReference>
<keyword evidence="3" id="KW-0863">Zinc-finger</keyword>
<dbReference type="PROSITE" id="PS50068">
    <property type="entry name" value="LDLRA_2"/>
    <property type="match status" value="1"/>
</dbReference>
<protein>
    <submittedName>
        <fullName evidence="7">Uncharacterized protein</fullName>
    </submittedName>
</protein>
<dbReference type="SUPFAM" id="SSF57424">
    <property type="entry name" value="LDL receptor-like module"/>
    <property type="match status" value="1"/>
</dbReference>
<evidence type="ECO:0000256" key="4">
    <source>
        <dbReference type="SAM" id="SignalP"/>
    </source>
</evidence>
<comment type="caution">
    <text evidence="7">The sequence shown here is derived from an EMBL/GenBank/DDBJ whole genome shotgun (WGS) entry which is preliminary data.</text>
</comment>
<feature type="signal peptide" evidence="4">
    <location>
        <begin position="1"/>
        <end position="22"/>
    </location>
</feature>
<dbReference type="InterPro" id="IPR002172">
    <property type="entry name" value="LDrepeatLR_classA_rpt"/>
</dbReference>
<dbReference type="AlphaFoldDB" id="A0AAW0WRD9"/>
<dbReference type="InterPro" id="IPR036055">
    <property type="entry name" value="LDL_receptor-like_sf"/>
</dbReference>
<keyword evidence="3" id="KW-0862">Zinc</keyword>
<evidence type="ECO:0000256" key="1">
    <source>
        <dbReference type="ARBA" id="ARBA00023157"/>
    </source>
</evidence>
<dbReference type="InterPro" id="IPR016186">
    <property type="entry name" value="C-type_lectin-like/link_sf"/>
</dbReference>
<dbReference type="InterPro" id="IPR016187">
    <property type="entry name" value="CTDL_fold"/>
</dbReference>
<dbReference type="SMART" id="SM00192">
    <property type="entry name" value="LDLa"/>
    <property type="match status" value="1"/>
</dbReference>
<feature type="domain" description="C-type lectin" evidence="5">
    <location>
        <begin position="157"/>
        <end position="311"/>
    </location>
</feature>
<reference evidence="7 8" key="1">
    <citation type="journal article" date="2024" name="BMC Genomics">
        <title>Genome assembly of redclaw crayfish (Cherax quadricarinatus) provides insights into its immune adaptation and hypoxia tolerance.</title>
        <authorList>
            <person name="Liu Z."/>
            <person name="Zheng J."/>
            <person name="Li H."/>
            <person name="Fang K."/>
            <person name="Wang S."/>
            <person name="He J."/>
            <person name="Zhou D."/>
            <person name="Weng S."/>
            <person name="Chi M."/>
            <person name="Gu Z."/>
            <person name="He J."/>
            <person name="Li F."/>
            <person name="Wang M."/>
        </authorList>
    </citation>
    <scope>NUCLEOTIDE SEQUENCE [LARGE SCALE GENOMIC DNA]</scope>
    <source>
        <strain evidence="7">ZL_2023a</strain>
    </source>
</reference>
<feature type="zinc finger region" description="C3H1-type" evidence="3">
    <location>
        <begin position="56"/>
        <end position="90"/>
    </location>
</feature>
<sequence length="313" mass="35091">MALMFLLVQTLAALFFINRAAAATCNSQEIECKTGGNCISLINVCNGVKHCTDGSDEDPQICKFWKDDKGRCNQGKFMCEGACSYLHDLCSRPTCLDDLDSRVCEIVQSKILKLEPEGMNLTAEMAELLGSAVNNTLSSINSLSDTFPKCPMLYTRVGNLCLAFFSPAKVAWAEARQFCHAIYGDLFSFNQGSTYIQLIDYMKKSLLTSDYWIGGRFDLDTNNWSWVVDDSPMPMGTPYWAERYNRSCSRRPLPYSDPYSDPAKALHGSTCYNYVQAPAERVPGWCAAVTYEHFYYISDESCQDARSPLCILK</sequence>
<evidence type="ECO:0000313" key="7">
    <source>
        <dbReference type="EMBL" id="KAK8734803.1"/>
    </source>
</evidence>
<dbReference type="Gene3D" id="4.10.400.10">
    <property type="entry name" value="Low-density Lipoprotein Receptor"/>
    <property type="match status" value="1"/>
</dbReference>
<dbReference type="GO" id="GO:0008270">
    <property type="term" value="F:zinc ion binding"/>
    <property type="evidence" value="ECO:0007669"/>
    <property type="project" value="UniProtKB-KW"/>
</dbReference>
<feature type="domain" description="C3H1-type" evidence="6">
    <location>
        <begin position="56"/>
        <end position="90"/>
    </location>
</feature>
<keyword evidence="3" id="KW-0479">Metal-binding</keyword>
<evidence type="ECO:0000256" key="3">
    <source>
        <dbReference type="PROSITE-ProRule" id="PRU00723"/>
    </source>
</evidence>
<evidence type="ECO:0000259" key="5">
    <source>
        <dbReference type="PROSITE" id="PS50041"/>
    </source>
</evidence>
<proteinExistence type="predicted"/>
<dbReference type="PROSITE" id="PS50041">
    <property type="entry name" value="C_TYPE_LECTIN_2"/>
    <property type="match status" value="1"/>
</dbReference>
<comment type="caution">
    <text evidence="2">Lacks conserved residue(s) required for the propagation of feature annotation.</text>
</comment>
<dbReference type="PROSITE" id="PS50103">
    <property type="entry name" value="ZF_C3H1"/>
    <property type="match status" value="1"/>
</dbReference>
<keyword evidence="8" id="KW-1185">Reference proteome</keyword>
<dbReference type="Pfam" id="PF00057">
    <property type="entry name" value="Ldl_recept_a"/>
    <property type="match status" value="1"/>
</dbReference>
<dbReference type="SUPFAM" id="SSF56436">
    <property type="entry name" value="C-type lectin-like"/>
    <property type="match status" value="1"/>
</dbReference>